<dbReference type="GO" id="GO:0005525">
    <property type="term" value="F:GTP binding"/>
    <property type="evidence" value="ECO:0007669"/>
    <property type="project" value="UniProtKB-KW"/>
</dbReference>
<comment type="subunit">
    <text evidence="13">Monomer.</text>
</comment>
<dbReference type="PANTHER" id="PTHR11118:SF1">
    <property type="entry name" value="RNA-SPLICING LIGASE RTCB HOMOLOG"/>
    <property type="match status" value="1"/>
</dbReference>
<evidence type="ECO:0000256" key="5">
    <source>
        <dbReference type="ARBA" id="ARBA00022800"/>
    </source>
</evidence>
<evidence type="ECO:0000256" key="6">
    <source>
        <dbReference type="ARBA" id="ARBA00023134"/>
    </source>
</evidence>
<dbReference type="GO" id="GO:0042245">
    <property type="term" value="P:RNA repair"/>
    <property type="evidence" value="ECO:0007669"/>
    <property type="project" value="UniProtKB-KW"/>
</dbReference>
<comment type="catalytic activity">
    <reaction evidence="8">
        <text>a 3'-end 3'-phospho-ribonucleotide-RNA + a 5'-end dephospho-ribonucleoside-RNA + GTP = a ribonucleotidyl-ribonucleotide-RNA + GMP + diphosphate</text>
        <dbReference type="Rhea" id="RHEA:68076"/>
        <dbReference type="Rhea" id="RHEA-COMP:10463"/>
        <dbReference type="Rhea" id="RHEA-COMP:13936"/>
        <dbReference type="Rhea" id="RHEA-COMP:17355"/>
        <dbReference type="ChEBI" id="CHEBI:33019"/>
        <dbReference type="ChEBI" id="CHEBI:37565"/>
        <dbReference type="ChEBI" id="CHEBI:58115"/>
        <dbReference type="ChEBI" id="CHEBI:83062"/>
        <dbReference type="ChEBI" id="CHEBI:138284"/>
        <dbReference type="ChEBI" id="CHEBI:173118"/>
        <dbReference type="EC" id="6.5.1.8"/>
    </reaction>
</comment>
<comment type="caution">
    <text evidence="14">The sequence shown here is derived from an EMBL/GenBank/DDBJ whole genome shotgun (WGS) entry which is preliminary data.</text>
</comment>
<evidence type="ECO:0000256" key="8">
    <source>
        <dbReference type="ARBA" id="ARBA00047746"/>
    </source>
</evidence>
<evidence type="ECO:0000256" key="12">
    <source>
        <dbReference type="PIRSR" id="PIRSR601233-3"/>
    </source>
</evidence>
<dbReference type="GO" id="GO:0003972">
    <property type="term" value="F:RNA ligase (ATP) activity"/>
    <property type="evidence" value="ECO:0007669"/>
    <property type="project" value="TreeGrafter"/>
</dbReference>
<accession>A0A7C4U0V3</accession>
<comment type="similarity">
    <text evidence="1 13">Belongs to the RtcB family.</text>
</comment>
<evidence type="ECO:0000256" key="10">
    <source>
        <dbReference type="PIRSR" id="PIRSR601233-1"/>
    </source>
</evidence>
<dbReference type="InterPro" id="IPR036025">
    <property type="entry name" value="RtcB-like_sf"/>
</dbReference>
<evidence type="ECO:0000256" key="3">
    <source>
        <dbReference type="ARBA" id="ARBA00022723"/>
    </source>
</evidence>
<comment type="cofactor">
    <cofactor evidence="12 13">
        <name>Mn(2+)</name>
        <dbReference type="ChEBI" id="CHEBI:29035"/>
    </cofactor>
    <text evidence="12 13">Binds 2 manganese ions per subunit.</text>
</comment>
<dbReference type="Gene3D" id="3.90.1860.10">
    <property type="entry name" value="tRNA-splicing ligase RtcB"/>
    <property type="match status" value="1"/>
</dbReference>
<dbReference type="EMBL" id="DTHV01000083">
    <property type="protein sequence ID" value="HGW60307.1"/>
    <property type="molecule type" value="Genomic_DNA"/>
</dbReference>
<feature type="binding site" evidence="11">
    <location>
        <begin position="198"/>
        <end position="202"/>
    </location>
    <ligand>
        <name>GMP</name>
        <dbReference type="ChEBI" id="CHEBI:58115"/>
    </ligand>
</feature>
<keyword evidence="6 11" id="KW-0342">GTP-binding</keyword>
<evidence type="ECO:0000256" key="9">
    <source>
        <dbReference type="ARBA" id="ARBA00049514"/>
    </source>
</evidence>
<dbReference type="AlphaFoldDB" id="A0A7C4U0V3"/>
<feature type="binding site" evidence="12">
    <location>
        <position position="324"/>
    </location>
    <ligand>
        <name>Mn(2+)</name>
        <dbReference type="ChEBI" id="CHEBI:29035"/>
        <label>2</label>
    </ligand>
</feature>
<feature type="binding site" evidence="11">
    <location>
        <position position="380"/>
    </location>
    <ligand>
        <name>GMP</name>
        <dbReference type="ChEBI" id="CHEBI:58115"/>
    </ligand>
</feature>
<evidence type="ECO:0000256" key="2">
    <source>
        <dbReference type="ARBA" id="ARBA00022598"/>
    </source>
</evidence>
<keyword evidence="7 12" id="KW-0464">Manganese</keyword>
<evidence type="ECO:0000256" key="1">
    <source>
        <dbReference type="ARBA" id="ARBA00008071"/>
    </source>
</evidence>
<feature type="binding site" evidence="12">
    <location>
        <position position="230"/>
    </location>
    <ligand>
        <name>Mn(2+)</name>
        <dbReference type="ChEBI" id="CHEBI:29035"/>
        <label>2</label>
    </ligand>
</feature>
<dbReference type="InterPro" id="IPR001233">
    <property type="entry name" value="RtcB"/>
</dbReference>
<feature type="binding site" evidence="12">
    <location>
        <position position="92"/>
    </location>
    <ligand>
        <name>Mn(2+)</name>
        <dbReference type="ChEBI" id="CHEBI:29035"/>
        <label>1</label>
    </ligand>
</feature>
<feature type="binding site" evidence="11">
    <location>
        <begin position="373"/>
        <end position="376"/>
    </location>
    <ligand>
        <name>GMP</name>
        <dbReference type="ChEBI" id="CHEBI:58115"/>
    </ligand>
</feature>
<feature type="binding site" evidence="11">
    <location>
        <position position="475"/>
    </location>
    <ligand>
        <name>GMP</name>
        <dbReference type="ChEBI" id="CHEBI:58115"/>
    </ligand>
</feature>
<keyword evidence="5" id="KW-0692">RNA repair</keyword>
<evidence type="ECO:0000256" key="4">
    <source>
        <dbReference type="ARBA" id="ARBA00022741"/>
    </source>
</evidence>
<keyword evidence="2 13" id="KW-0436">Ligase</keyword>
<keyword evidence="4 11" id="KW-0547">Nucleotide-binding</keyword>
<organism evidence="14">
    <name type="scientific">Caldisericum exile</name>
    <dbReference type="NCBI Taxonomy" id="693075"/>
    <lineage>
        <taxon>Bacteria</taxon>
        <taxon>Pseudomonadati</taxon>
        <taxon>Caldisericota/Cryosericota group</taxon>
        <taxon>Caldisericota</taxon>
        <taxon>Caldisericia</taxon>
        <taxon>Caldisericales</taxon>
        <taxon>Caldisericaceae</taxon>
        <taxon>Caldisericum</taxon>
    </lineage>
</organism>
<reference evidence="14" key="1">
    <citation type="journal article" date="2020" name="mSystems">
        <title>Genome- and Community-Level Interaction Insights into Carbon Utilization and Element Cycling Functions of Hydrothermarchaeota in Hydrothermal Sediment.</title>
        <authorList>
            <person name="Zhou Z."/>
            <person name="Liu Y."/>
            <person name="Xu W."/>
            <person name="Pan J."/>
            <person name="Luo Z.H."/>
            <person name="Li M."/>
        </authorList>
    </citation>
    <scope>NUCLEOTIDE SEQUENCE [LARGE SCALE GENOMIC DNA]</scope>
    <source>
        <strain evidence="14">SpSt-794</strain>
    </source>
</reference>
<proteinExistence type="inferred from homology"/>
<sequence length="476" mass="53029">MEFKRISNYKFLIEKFGSMRVDALLISSSALIESVKKDKALEQLIWVATLPGIVRYSIGMPDIHQGYAFPIGGVGAFLYDEGVVSPGGVGFDINCGVRVIKTNLKYEDIKDALVELGKTLFKTIPAGLGSTSSYAFSIDESKRAMKLGLNWAVEKGFAKKEDLENVEDYGRLEGDPDCVSTHAIERGREEFGTLGAGNHFLEVDRIVEVYDKGLAKAWGLFEGQIVVWIHTGSRGLGHQIATDYLDLMRPKMDKFGFKLVDRDAVYFPIGEDLSQRYILAMRSAANFAWVNRQVLTYFTREAFSKVFRTPYEDLGMEVLYDVAHNIAKIEEYEINGKMETLLVHRKGATRSFPKGHPKLKGKFKDTGQPVLLPGDMKRGSYILVGSEKAVKETFGSVAHGAGRLLSRNQAVKQITFEDVKNELDKEDILLYANDKVVAREEAPEAYKNIDLVVEPIVHEGLASLVARSKPLIVVKG</sequence>
<dbReference type="PANTHER" id="PTHR11118">
    <property type="entry name" value="RNA-SPLICING LIGASE RTCB HOMOLOG"/>
    <property type="match status" value="1"/>
</dbReference>
<dbReference type="EC" id="6.5.1.-" evidence="13"/>
<dbReference type="GO" id="GO:0046872">
    <property type="term" value="F:metal ion binding"/>
    <property type="evidence" value="ECO:0007669"/>
    <property type="project" value="UniProtKB-UniRule"/>
</dbReference>
<gene>
    <name evidence="13" type="primary">rtcB</name>
    <name evidence="14" type="ORF">ENV82_02605</name>
</gene>
<dbReference type="GO" id="GO:0006396">
    <property type="term" value="P:RNA processing"/>
    <property type="evidence" value="ECO:0007669"/>
    <property type="project" value="InterPro"/>
</dbReference>
<evidence type="ECO:0000256" key="13">
    <source>
        <dbReference type="RuleBase" id="RU371113"/>
    </source>
</evidence>
<name>A0A7C4U0V3_9BACT</name>
<evidence type="ECO:0000256" key="7">
    <source>
        <dbReference type="ARBA" id="ARBA00023211"/>
    </source>
</evidence>
<evidence type="ECO:0000256" key="11">
    <source>
        <dbReference type="PIRSR" id="PIRSR601233-2"/>
    </source>
</evidence>
<feature type="binding site" evidence="11">
    <location>
        <begin position="324"/>
        <end position="325"/>
    </location>
    <ligand>
        <name>GMP</name>
        <dbReference type="ChEBI" id="CHEBI:58115"/>
    </ligand>
</feature>
<keyword evidence="3 12" id="KW-0479">Metal-binding</keyword>
<dbReference type="FunFam" id="3.90.1860.10:FF:000001">
    <property type="entry name" value="tRNA-splicing ligase RtcB homolog"/>
    <property type="match status" value="1"/>
</dbReference>
<comment type="catalytic activity">
    <reaction evidence="9">
        <text>a 3'-end 2',3'-cyclophospho-ribonucleotide-RNA + a 5'-end dephospho-ribonucleoside-RNA + GTP + H2O = a ribonucleotidyl-ribonucleotide-RNA + GMP + diphosphate + H(+)</text>
        <dbReference type="Rhea" id="RHEA:68080"/>
        <dbReference type="Rhea" id="RHEA-COMP:10464"/>
        <dbReference type="Rhea" id="RHEA-COMP:13936"/>
        <dbReference type="Rhea" id="RHEA-COMP:17355"/>
        <dbReference type="ChEBI" id="CHEBI:15377"/>
        <dbReference type="ChEBI" id="CHEBI:15378"/>
        <dbReference type="ChEBI" id="CHEBI:33019"/>
        <dbReference type="ChEBI" id="CHEBI:37565"/>
        <dbReference type="ChEBI" id="CHEBI:58115"/>
        <dbReference type="ChEBI" id="CHEBI:83064"/>
        <dbReference type="ChEBI" id="CHEBI:138284"/>
        <dbReference type="ChEBI" id="CHEBI:173118"/>
        <dbReference type="EC" id="6.5.1.8"/>
    </reaction>
</comment>
<feature type="active site" description="GMP-histidine intermediate" evidence="10">
    <location>
        <position position="399"/>
    </location>
</feature>
<dbReference type="SUPFAM" id="SSF103365">
    <property type="entry name" value="Hypothetical protein PH1602"/>
    <property type="match status" value="1"/>
</dbReference>
<feature type="binding site" evidence="11">
    <location>
        <begin position="399"/>
        <end position="402"/>
    </location>
    <ligand>
        <name>GMP</name>
        <dbReference type="ChEBI" id="CHEBI:58115"/>
    </ligand>
</feature>
<protein>
    <recommendedName>
        <fullName evidence="13">tRNA-splicing ligase RtcB</fullName>
        <ecNumber evidence="13">6.5.1.-</ecNumber>
    </recommendedName>
</protein>
<evidence type="ECO:0000313" key="14">
    <source>
        <dbReference type="EMBL" id="HGW60307.1"/>
    </source>
</evidence>
<feature type="binding site" evidence="12">
    <location>
        <position position="199"/>
    </location>
    <ligand>
        <name>Mn(2+)</name>
        <dbReference type="ChEBI" id="CHEBI:29035"/>
        <label>1</label>
    </ligand>
</feature>
<dbReference type="GO" id="GO:0170057">
    <property type="term" value="F:RNA ligase (GTP) activity"/>
    <property type="evidence" value="ECO:0007669"/>
    <property type="project" value="UniProtKB-EC"/>
</dbReference>
<dbReference type="Pfam" id="PF01139">
    <property type="entry name" value="RtcB"/>
    <property type="match status" value="1"/>
</dbReference>